<evidence type="ECO:0000256" key="1">
    <source>
        <dbReference type="ARBA" id="ARBA00038357"/>
    </source>
</evidence>
<dbReference type="Gene3D" id="3.10.120.10">
    <property type="entry name" value="Cytochrome b5-like heme/steroid binding domain"/>
    <property type="match status" value="1"/>
</dbReference>
<keyword evidence="5" id="KW-1185">Reference proteome</keyword>
<reference evidence="6" key="2">
    <citation type="submission" date="2025-08" db="UniProtKB">
        <authorList>
            <consortium name="RefSeq"/>
        </authorList>
    </citation>
    <scope>IDENTIFICATION</scope>
    <source>
        <strain evidence="6">14028-0561.14</strain>
        <tissue evidence="6">Whole fly</tissue>
    </source>
</reference>
<dbReference type="SMART" id="SM01117">
    <property type="entry name" value="Cyt-b5"/>
    <property type="match status" value="1"/>
</dbReference>
<sequence>MDEELIDFKTLISSVLILSLLAFGYFYAIYCRWSKRKDPVSPSLPTPNQLPELKDIKLTLDELMEYDGTRQDGRILVALKGLIYDVSSDVLQFGLGGTLGHVAGNDFTHYLRRIMNVHHTEINYVDRWESVLETNYKRVGVLIEDSDNSQVQEYPEKSYESENPLKETDAMNQKPAKDNNMEQLLGSAMDESEIPIQDT</sequence>
<evidence type="ECO:0000256" key="2">
    <source>
        <dbReference type="SAM" id="MobiDB-lite"/>
    </source>
</evidence>
<dbReference type="GO" id="GO:0016020">
    <property type="term" value="C:membrane"/>
    <property type="evidence" value="ECO:0007669"/>
    <property type="project" value="TreeGrafter"/>
</dbReference>
<feature type="region of interest" description="Disordered" evidence="2">
    <location>
        <begin position="147"/>
        <end position="199"/>
    </location>
</feature>
<dbReference type="OrthoDB" id="547796at2759"/>
<evidence type="ECO:0000256" key="3">
    <source>
        <dbReference type="SAM" id="Phobius"/>
    </source>
</evidence>
<dbReference type="AlphaFoldDB" id="A0A6P4IQ03"/>
<keyword evidence="3" id="KW-0472">Membrane</keyword>
<comment type="similarity">
    <text evidence="1">Belongs to the cytochrome b5 family. MAPR subfamily.</text>
</comment>
<dbReference type="SUPFAM" id="SSF55856">
    <property type="entry name" value="Cytochrome b5-like heme/steroid binding domain"/>
    <property type="match status" value="1"/>
</dbReference>
<gene>
    <name evidence="6" type="primary">t-cup</name>
</gene>
<dbReference type="RefSeq" id="XP_017025554.1">
    <property type="nucleotide sequence ID" value="XM_017170065.3"/>
</dbReference>
<evidence type="ECO:0000313" key="6">
    <source>
        <dbReference type="RefSeq" id="XP_017025554.1"/>
    </source>
</evidence>
<name>A0A6P4IQ03_DROKI</name>
<dbReference type="InterPro" id="IPR001199">
    <property type="entry name" value="Cyt_B5-like_heme/steroid-bd"/>
</dbReference>
<protein>
    <submittedName>
        <fullName evidence="6">Uncharacterized protein t-cup</fullName>
    </submittedName>
</protein>
<dbReference type="Pfam" id="PF00173">
    <property type="entry name" value="Cyt-b5"/>
    <property type="match status" value="1"/>
</dbReference>
<feature type="transmembrane region" description="Helical" evidence="3">
    <location>
        <begin position="12"/>
        <end position="30"/>
    </location>
</feature>
<keyword evidence="3" id="KW-1133">Transmembrane helix</keyword>
<dbReference type="GO" id="GO:0012505">
    <property type="term" value="C:endomembrane system"/>
    <property type="evidence" value="ECO:0007669"/>
    <property type="project" value="TreeGrafter"/>
</dbReference>
<dbReference type="PANTHER" id="PTHR10281:SF76">
    <property type="entry name" value="CALCUTTA CUP-RELATED"/>
    <property type="match status" value="1"/>
</dbReference>
<evidence type="ECO:0000259" key="4">
    <source>
        <dbReference type="SMART" id="SM01117"/>
    </source>
</evidence>
<dbReference type="InterPro" id="IPR036400">
    <property type="entry name" value="Cyt_B5-like_heme/steroid_sf"/>
</dbReference>
<proteinExistence type="inferred from homology"/>
<organism evidence="5 6">
    <name type="scientific">Drosophila kikkawai</name>
    <name type="common">Fruit fly</name>
    <dbReference type="NCBI Taxonomy" id="30033"/>
    <lineage>
        <taxon>Eukaryota</taxon>
        <taxon>Metazoa</taxon>
        <taxon>Ecdysozoa</taxon>
        <taxon>Arthropoda</taxon>
        <taxon>Hexapoda</taxon>
        <taxon>Insecta</taxon>
        <taxon>Pterygota</taxon>
        <taxon>Neoptera</taxon>
        <taxon>Endopterygota</taxon>
        <taxon>Diptera</taxon>
        <taxon>Brachycera</taxon>
        <taxon>Muscomorpha</taxon>
        <taxon>Ephydroidea</taxon>
        <taxon>Drosophilidae</taxon>
        <taxon>Drosophila</taxon>
        <taxon>Sophophora</taxon>
    </lineage>
</organism>
<feature type="compositionally biased region" description="Basic and acidic residues" evidence="2">
    <location>
        <begin position="154"/>
        <end position="180"/>
    </location>
</feature>
<reference evidence="5" key="1">
    <citation type="submission" date="2025-05" db="UniProtKB">
        <authorList>
            <consortium name="RefSeq"/>
        </authorList>
    </citation>
    <scope>NUCLEOTIDE SEQUENCE [LARGE SCALE GENOMIC DNA]</scope>
    <source>
        <strain evidence="5">14028-0561.14</strain>
    </source>
</reference>
<dbReference type="InterPro" id="IPR050577">
    <property type="entry name" value="MAPR/NEUFC/NENF-like"/>
</dbReference>
<feature type="domain" description="Cytochrome b5 heme-binding" evidence="4">
    <location>
        <begin position="58"/>
        <end position="143"/>
    </location>
</feature>
<dbReference type="Proteomes" id="UP001652661">
    <property type="component" value="Chromosome 2L"/>
</dbReference>
<dbReference type="PANTHER" id="PTHR10281">
    <property type="entry name" value="MEMBRANE-ASSOCIATED PROGESTERONE RECEPTOR COMPONENT-RELATED"/>
    <property type="match status" value="1"/>
</dbReference>
<keyword evidence="3" id="KW-0812">Transmembrane</keyword>
<accession>A0A6P4IQ03</accession>
<evidence type="ECO:0000313" key="5">
    <source>
        <dbReference type="Proteomes" id="UP001652661"/>
    </source>
</evidence>